<keyword evidence="1" id="KW-1133">Transmembrane helix</keyword>
<gene>
    <name evidence="2" type="ORF">H9697_03080</name>
</gene>
<accession>A0A9D2QAK0</accession>
<evidence type="ECO:0000313" key="3">
    <source>
        <dbReference type="Proteomes" id="UP000823902"/>
    </source>
</evidence>
<feature type="transmembrane region" description="Helical" evidence="1">
    <location>
        <begin position="570"/>
        <end position="593"/>
    </location>
</feature>
<dbReference type="Proteomes" id="UP000823902">
    <property type="component" value="Unassembled WGS sequence"/>
</dbReference>
<keyword evidence="1" id="KW-0812">Transmembrane</keyword>
<proteinExistence type="predicted"/>
<reference evidence="2" key="1">
    <citation type="journal article" date="2021" name="PeerJ">
        <title>Extensive microbial diversity within the chicken gut microbiome revealed by metagenomics and culture.</title>
        <authorList>
            <person name="Gilroy R."/>
            <person name="Ravi A."/>
            <person name="Getino M."/>
            <person name="Pursley I."/>
            <person name="Horton D.L."/>
            <person name="Alikhan N.F."/>
            <person name="Baker D."/>
            <person name="Gharbi K."/>
            <person name="Hall N."/>
            <person name="Watson M."/>
            <person name="Adriaenssens E.M."/>
            <person name="Foster-Nyarko E."/>
            <person name="Jarju S."/>
            <person name="Secka A."/>
            <person name="Antonio M."/>
            <person name="Oren A."/>
            <person name="Chaudhuri R.R."/>
            <person name="La Ragione R."/>
            <person name="Hildebrand F."/>
            <person name="Pallen M.J."/>
        </authorList>
    </citation>
    <scope>NUCLEOTIDE SEQUENCE</scope>
    <source>
        <strain evidence="2">CHK196-7946</strain>
    </source>
</reference>
<feature type="transmembrane region" description="Helical" evidence="1">
    <location>
        <begin position="508"/>
        <end position="533"/>
    </location>
</feature>
<name>A0A9D2QAK0_9FIRM</name>
<comment type="caution">
    <text evidence="2">The sequence shown here is derived from an EMBL/GenBank/DDBJ whole genome shotgun (WGS) entry which is preliminary data.</text>
</comment>
<organism evidence="2 3">
    <name type="scientific">Candidatus Mediterraneibacter faecavium</name>
    <dbReference type="NCBI Taxonomy" id="2838668"/>
    <lineage>
        <taxon>Bacteria</taxon>
        <taxon>Bacillati</taxon>
        <taxon>Bacillota</taxon>
        <taxon>Clostridia</taxon>
        <taxon>Lachnospirales</taxon>
        <taxon>Lachnospiraceae</taxon>
        <taxon>Mediterraneibacter</taxon>
    </lineage>
</organism>
<dbReference type="EMBL" id="DWVY01000012">
    <property type="protein sequence ID" value="HJC73920.1"/>
    <property type="molecule type" value="Genomic_DNA"/>
</dbReference>
<evidence type="ECO:0000313" key="2">
    <source>
        <dbReference type="EMBL" id="HJC73920.1"/>
    </source>
</evidence>
<dbReference type="AlphaFoldDB" id="A0A9D2QAK0"/>
<feature type="transmembrane region" description="Helical" evidence="1">
    <location>
        <begin position="462"/>
        <end position="487"/>
    </location>
</feature>
<sequence length="609" mass="68553">MTLYYSIKQMLRSPLKSILFFLLVGICAFFLALGGAFWYMGSDYMQNFDDKYITIGTVEQKYEGTQTRSRWDPEKEQYEYYNAGYYGEWIDEDVLDFPGADYILKPRQRPYFGAYIENLYDGIGSSDMGTVEATPVETGAMYPSLLMRVVRTIDGTMEEGELFYLCDHEDPEPDVLEAGKTYVMQLQLRTFAHGPAVKEGKEEMEYWLAPGITSSQYTADKEKVYDPVNEEDRYYDEVTEGFYETDRGKRWLKLASFQDLQMRTIPVQPVDGTCLLMHFYNGEAQITEGRDITEEEYAQGAKVCLIPEELAMRLGVNPGDRLNLPLYYADYSRAVGDASILGGRGLYLYQILNAKGEIYDVFNEQEYEIVGIYKAEDRGSGSYSAGKDEVVIPWNALPENCWADNIVGVSHMTGATTSFRIPNGTIEEFQKKWEEQGIDDLEIRFYDMGYTQLREGLENRQLMSAVFLISGCVMAVMILCFFSNLFITGQRERITAERLMGRTRRQCAASILTGMLILSAAGCIAGSAAGWLASENAADNIGDTLEFDRTYSDNAIANTEPAEEAEPPGILLPCATGSILLAVSVIVSAGYMGETLRKEPLKMLGEIEE</sequence>
<keyword evidence="1" id="KW-0472">Membrane</keyword>
<reference evidence="2" key="2">
    <citation type="submission" date="2021-04" db="EMBL/GenBank/DDBJ databases">
        <authorList>
            <person name="Gilroy R."/>
        </authorList>
    </citation>
    <scope>NUCLEOTIDE SEQUENCE</scope>
    <source>
        <strain evidence="2">CHK196-7946</strain>
    </source>
</reference>
<feature type="transmembrane region" description="Helical" evidence="1">
    <location>
        <begin position="18"/>
        <end position="40"/>
    </location>
</feature>
<protein>
    <submittedName>
        <fullName evidence="2">ABC transporter permease</fullName>
    </submittedName>
</protein>
<evidence type="ECO:0000256" key="1">
    <source>
        <dbReference type="SAM" id="Phobius"/>
    </source>
</evidence>